<gene>
    <name evidence="1" type="ORF">WJX81_004860</name>
</gene>
<keyword evidence="2" id="KW-1185">Reference proteome</keyword>
<comment type="caution">
    <text evidence="1">The sequence shown here is derived from an EMBL/GenBank/DDBJ whole genome shotgun (WGS) entry which is preliminary data.</text>
</comment>
<reference evidence="1 2" key="1">
    <citation type="journal article" date="2024" name="Nat. Commun.">
        <title>Phylogenomics reveals the evolutionary origins of lichenization in chlorophyte algae.</title>
        <authorList>
            <person name="Puginier C."/>
            <person name="Libourel C."/>
            <person name="Otte J."/>
            <person name="Skaloud P."/>
            <person name="Haon M."/>
            <person name="Grisel S."/>
            <person name="Petersen M."/>
            <person name="Berrin J.G."/>
            <person name="Delaux P.M."/>
            <person name="Dal Grande F."/>
            <person name="Keller J."/>
        </authorList>
    </citation>
    <scope>NUCLEOTIDE SEQUENCE [LARGE SCALE GENOMIC DNA]</scope>
    <source>
        <strain evidence="1 2">SAG 245.80</strain>
    </source>
</reference>
<protein>
    <submittedName>
        <fullName evidence="1">Uncharacterized protein</fullName>
    </submittedName>
</protein>
<name>A0AAW1S8E4_9CHLO</name>
<accession>A0AAW1S8E4</accession>
<evidence type="ECO:0000313" key="2">
    <source>
        <dbReference type="Proteomes" id="UP001445335"/>
    </source>
</evidence>
<evidence type="ECO:0000313" key="1">
    <source>
        <dbReference type="EMBL" id="KAK9842534.1"/>
    </source>
</evidence>
<organism evidence="1 2">
    <name type="scientific">Elliptochloris bilobata</name>
    <dbReference type="NCBI Taxonomy" id="381761"/>
    <lineage>
        <taxon>Eukaryota</taxon>
        <taxon>Viridiplantae</taxon>
        <taxon>Chlorophyta</taxon>
        <taxon>core chlorophytes</taxon>
        <taxon>Trebouxiophyceae</taxon>
        <taxon>Trebouxiophyceae incertae sedis</taxon>
        <taxon>Elliptochloris clade</taxon>
        <taxon>Elliptochloris</taxon>
    </lineage>
</organism>
<sequence>MEVVYHMLDLLWPDVRLPRNSKAEAREWCTYAAVCRSWRRHFSGKRVAFRFPHGSMPPAVQEWLARSGAPPADLACDAVPYRWIDTESSP</sequence>
<dbReference type="Proteomes" id="UP001445335">
    <property type="component" value="Unassembled WGS sequence"/>
</dbReference>
<dbReference type="AlphaFoldDB" id="A0AAW1S8E4"/>
<dbReference type="EMBL" id="JALJOU010000007">
    <property type="protein sequence ID" value="KAK9842534.1"/>
    <property type="molecule type" value="Genomic_DNA"/>
</dbReference>
<proteinExistence type="predicted"/>